<accession>A0A1J5RHY8</accession>
<feature type="region of interest" description="Disordered" evidence="1">
    <location>
        <begin position="281"/>
        <end position="308"/>
    </location>
</feature>
<comment type="caution">
    <text evidence="2">The sequence shown here is derived from an EMBL/GenBank/DDBJ whole genome shotgun (WGS) entry which is preliminary data.</text>
</comment>
<sequence>MARIDILNAFETEPRPLDFVLPGLLAGTVGALFSPGATGKSFLLLEAAMGISCSVAGGDLLDMRPAHSGRVVYLAAEDPEPVLRHRLRSMGKYLPFAAREAIAEFLDLQAVVGKRMNLMDDCQLDRLIEYAKGARLIVIDTISRVHRLDENSTGDMSQLLGGLEYAAAETGAPLVFAHHVAKSAAREGQGDQQHAARGSSVLTDNARWGAALTRMTATESMDYSDDPIGLRPVGAAARGWYVRMSIPKNNYSEPIDDRWYRREDGGVLRPVNLIRIKGSSNVPATPAMTYQQAKDGQSPTLTGGRDEW</sequence>
<organism evidence="2">
    <name type="scientific">mine drainage metagenome</name>
    <dbReference type="NCBI Taxonomy" id="410659"/>
    <lineage>
        <taxon>unclassified sequences</taxon>
        <taxon>metagenomes</taxon>
        <taxon>ecological metagenomes</taxon>
    </lineage>
</organism>
<dbReference type="EMBL" id="MLJW01000251">
    <property type="protein sequence ID" value="OIQ91716.1"/>
    <property type="molecule type" value="Genomic_DNA"/>
</dbReference>
<dbReference type="InterPro" id="IPR038724">
    <property type="entry name" value="RepA"/>
</dbReference>
<dbReference type="AlphaFoldDB" id="A0A1J5RHY8"/>
<dbReference type="InterPro" id="IPR027417">
    <property type="entry name" value="P-loop_NTPase"/>
</dbReference>
<gene>
    <name evidence="2" type="primary">repA_1</name>
    <name evidence="2" type="ORF">GALL_263470</name>
</gene>
<dbReference type="Pfam" id="PF13481">
    <property type="entry name" value="AAA_25"/>
    <property type="match status" value="1"/>
</dbReference>
<proteinExistence type="predicted"/>
<protein>
    <submittedName>
        <fullName evidence="2">Regulatory protein RepA</fullName>
    </submittedName>
</protein>
<evidence type="ECO:0000313" key="2">
    <source>
        <dbReference type="EMBL" id="OIQ91716.1"/>
    </source>
</evidence>
<dbReference type="CDD" id="cd01125">
    <property type="entry name" value="RepA_RSF1010_like"/>
    <property type="match status" value="1"/>
</dbReference>
<dbReference type="SUPFAM" id="SSF52540">
    <property type="entry name" value="P-loop containing nucleoside triphosphate hydrolases"/>
    <property type="match status" value="1"/>
</dbReference>
<evidence type="ECO:0000256" key="1">
    <source>
        <dbReference type="SAM" id="MobiDB-lite"/>
    </source>
</evidence>
<feature type="compositionally biased region" description="Polar residues" evidence="1">
    <location>
        <begin position="281"/>
        <end position="301"/>
    </location>
</feature>
<name>A0A1J5RHY8_9ZZZZ</name>
<reference evidence="2" key="1">
    <citation type="submission" date="2016-10" db="EMBL/GenBank/DDBJ databases">
        <title>Sequence of Gallionella enrichment culture.</title>
        <authorList>
            <person name="Poehlein A."/>
            <person name="Muehling M."/>
            <person name="Daniel R."/>
        </authorList>
    </citation>
    <scope>NUCLEOTIDE SEQUENCE</scope>
</reference>
<dbReference type="Gene3D" id="3.40.50.300">
    <property type="entry name" value="P-loop containing nucleotide triphosphate hydrolases"/>
    <property type="match status" value="1"/>
</dbReference>